<evidence type="ECO:0000313" key="2">
    <source>
        <dbReference type="Proteomes" id="UP000826014"/>
    </source>
</evidence>
<reference evidence="1 2" key="1">
    <citation type="journal article" date="2022" name="bioRxiv">
        <title>Ecology and evolution of chlamydial symbionts of arthropods.</title>
        <authorList>
            <person name="Halter T."/>
            <person name="Koestlbacher S."/>
            <person name="Collingro A."/>
            <person name="Sixt B.S."/>
            <person name="Toenshoff E.R."/>
            <person name="Hendrickx F."/>
            <person name="Kostanjsek R."/>
            <person name="Horn M."/>
        </authorList>
    </citation>
    <scope>NUCLEOTIDE SEQUENCE [LARGE SCALE GENOMIC DNA]</scope>
    <source>
        <strain evidence="1">W744xW776</strain>
    </source>
</reference>
<gene>
    <name evidence="1" type="ORF">RHABOEDO_001209</name>
</gene>
<accession>A0ABX8V679</accession>
<dbReference type="Proteomes" id="UP000826014">
    <property type="component" value="Chromosome"/>
</dbReference>
<proteinExistence type="predicted"/>
<evidence type="ECO:0000313" key="1">
    <source>
        <dbReference type="EMBL" id="QYF48965.1"/>
    </source>
</evidence>
<organism evidence="1 2">
    <name type="scientific">Candidatus Rhabdochlamydia oedothoracis</name>
    <dbReference type="NCBI Taxonomy" id="2720720"/>
    <lineage>
        <taxon>Bacteria</taxon>
        <taxon>Pseudomonadati</taxon>
        <taxon>Chlamydiota</taxon>
        <taxon>Chlamydiia</taxon>
        <taxon>Parachlamydiales</taxon>
        <taxon>Candidatus Rhabdochlamydiaceae</taxon>
        <taxon>Candidatus Rhabdochlamydia</taxon>
    </lineage>
</organism>
<evidence type="ECO:0008006" key="3">
    <source>
        <dbReference type="Google" id="ProtNLM"/>
    </source>
</evidence>
<dbReference type="RefSeq" id="WP_220017473.1">
    <property type="nucleotide sequence ID" value="NZ_CP075587.1"/>
</dbReference>
<sequence length="67" mass="7961">METLLNNRPRKALNFETPLEVFTRLSTKMLCSGAQRCFFKYLYVLFVHFKVERALEDIRNSSSSYFC</sequence>
<keyword evidence="2" id="KW-1185">Reference proteome</keyword>
<name>A0ABX8V679_9BACT</name>
<protein>
    <recommendedName>
        <fullName evidence="3">Transposase</fullName>
    </recommendedName>
</protein>
<dbReference type="EMBL" id="CP075587">
    <property type="protein sequence ID" value="QYF48965.1"/>
    <property type="molecule type" value="Genomic_DNA"/>
</dbReference>